<dbReference type="InterPro" id="IPR016181">
    <property type="entry name" value="Acyl_CoA_acyltransferase"/>
</dbReference>
<evidence type="ECO:0000313" key="3">
    <source>
        <dbReference type="EMBL" id="KAA8499430.1"/>
    </source>
</evidence>
<dbReference type="OrthoDB" id="5959761at2759"/>
<gene>
    <name evidence="3" type="ORF">FVE85_7015</name>
</gene>
<evidence type="ECO:0000256" key="2">
    <source>
        <dbReference type="ARBA" id="ARBA00022758"/>
    </source>
</evidence>
<dbReference type="Proteomes" id="UP000324585">
    <property type="component" value="Unassembled WGS sequence"/>
</dbReference>
<comment type="caution">
    <text evidence="3">The sequence shown here is derived from an EMBL/GenBank/DDBJ whole genome shotgun (WGS) entry which is preliminary data.</text>
</comment>
<dbReference type="SUPFAM" id="SSF55729">
    <property type="entry name" value="Acyl-CoA N-acyltransferases (Nat)"/>
    <property type="match status" value="1"/>
</dbReference>
<evidence type="ECO:0000313" key="4">
    <source>
        <dbReference type="Proteomes" id="UP000324585"/>
    </source>
</evidence>
<accession>A0A5J4Z8K1</accession>
<proteinExistence type="inferred from homology"/>
<dbReference type="GO" id="GO:0075523">
    <property type="term" value="P:viral translational frameshifting"/>
    <property type="evidence" value="ECO:0007669"/>
    <property type="project" value="UniProtKB-KW"/>
</dbReference>
<evidence type="ECO:0008006" key="5">
    <source>
        <dbReference type="Google" id="ProtNLM"/>
    </source>
</evidence>
<dbReference type="InterPro" id="IPR002993">
    <property type="entry name" value="ODC_AZ"/>
</dbReference>
<dbReference type="GO" id="GO:0008073">
    <property type="term" value="F:ornithine decarboxylase inhibitor activity"/>
    <property type="evidence" value="ECO:0007669"/>
    <property type="project" value="InterPro"/>
</dbReference>
<dbReference type="InterPro" id="IPR038581">
    <property type="entry name" value="ODC_AZ_sf"/>
</dbReference>
<dbReference type="EMBL" id="VRMN01000001">
    <property type="protein sequence ID" value="KAA8499430.1"/>
    <property type="molecule type" value="Genomic_DNA"/>
</dbReference>
<dbReference type="Gene3D" id="3.40.630.60">
    <property type="match status" value="1"/>
</dbReference>
<dbReference type="Pfam" id="PF02100">
    <property type="entry name" value="ODC_AZ"/>
    <property type="match status" value="1"/>
</dbReference>
<reference evidence="4" key="1">
    <citation type="journal article" date="2019" name="Nat. Commun.">
        <title>Expansion of phycobilisome linker gene families in mesophilic red algae.</title>
        <authorList>
            <person name="Lee J."/>
            <person name="Kim D."/>
            <person name="Bhattacharya D."/>
            <person name="Yoon H.S."/>
        </authorList>
    </citation>
    <scope>NUCLEOTIDE SEQUENCE [LARGE SCALE GENOMIC DNA]</scope>
    <source>
        <strain evidence="4">CCMP 1328</strain>
    </source>
</reference>
<dbReference type="AlphaFoldDB" id="A0A5J4Z8K1"/>
<organism evidence="3 4">
    <name type="scientific">Porphyridium purpureum</name>
    <name type="common">Red alga</name>
    <name type="synonym">Porphyridium cruentum</name>
    <dbReference type="NCBI Taxonomy" id="35688"/>
    <lineage>
        <taxon>Eukaryota</taxon>
        <taxon>Rhodophyta</taxon>
        <taxon>Bangiophyceae</taxon>
        <taxon>Porphyridiales</taxon>
        <taxon>Porphyridiaceae</taxon>
        <taxon>Porphyridium</taxon>
    </lineage>
</organism>
<keyword evidence="4" id="KW-1185">Reference proteome</keyword>
<name>A0A5J4Z8K1_PORPP</name>
<sequence>MESPTLAATSVIRTGAVSVRVHLDDLESRGAQNLGAGAHGLDELAEMTVFPSDVMNMHVVDEMDLAAQQDTSGLSVEACEVSLDCVDPTGSLSEKPDVKEGLEKAVFVRFSHSRKVYRETLHCFSFFAKKSGWCFDVPQMLVSEDFEHVILPLDAKGEDASRQGLDNLFGLSSAERRVHSFHSRLFPSVRSQESPKAMVLSLHASTYDMERGVTIAESALFLSRDREMYVEAPEIMTPSSKETLWSLMNVARNVGCEKVYVCVRRDFSYFHELLRTFEHLDFEVVERQDPMINSRSGYAVLVNSP</sequence>
<protein>
    <recommendedName>
        <fullName evidence="5">Ornithine decarboxylase antizyme</fullName>
    </recommendedName>
</protein>
<keyword evidence="2" id="KW-0688">Ribosomal frameshifting</keyword>
<comment type="similarity">
    <text evidence="1">Belongs to the ODC antizyme family.</text>
</comment>
<evidence type="ECO:0000256" key="1">
    <source>
        <dbReference type="ARBA" id="ARBA00008796"/>
    </source>
</evidence>